<evidence type="ECO:0000313" key="3">
    <source>
        <dbReference type="Proteomes" id="UP001430193"/>
    </source>
</evidence>
<evidence type="ECO:0008006" key="4">
    <source>
        <dbReference type="Google" id="ProtNLM"/>
    </source>
</evidence>
<sequence>MTSSKDKPILRDFKSVMAFLEKKKPIEAAFELAIDGLAQRLTVEADEESITSAFLGGVISNYPWCALLSSMDDDGLKKCSWAHYKKSGSGVDAEPQSGADFALVMHRDNFVHVAVFQAKKGHRVNEKYAVDVHRKREKEGTSFIQIVALKEASEKLAKIALGRDIEPADLGWVHYLCYYQGKVECVQLSKLEDVVEDAKTNTQSYMDVFLEERAARPWIKVLMEGMSNGPVDGWLRMNLTVAEKNLPTLLPLMNVIIVEEGRGGRSLKLPSGEKVFDRSINRRGIKQGFEKKFSKVEHPDSQGKEKSDKTQGKSTAPATRKNP</sequence>
<comment type="caution">
    <text evidence="2">The sequence shown here is derived from an EMBL/GenBank/DDBJ whole genome shotgun (WGS) entry which is preliminary data.</text>
</comment>
<proteinExistence type="predicted"/>
<evidence type="ECO:0000313" key="2">
    <source>
        <dbReference type="EMBL" id="MBM7130991.1"/>
    </source>
</evidence>
<keyword evidence="3" id="KW-1185">Reference proteome</keyword>
<dbReference type="EMBL" id="JADIKF010000039">
    <property type="protein sequence ID" value="MBM7130991.1"/>
    <property type="molecule type" value="Genomic_DNA"/>
</dbReference>
<name>A0ABS2KIK9_9GAMM</name>
<dbReference type="RefSeq" id="WP_204632531.1">
    <property type="nucleotide sequence ID" value="NZ_BSOC01000002.1"/>
</dbReference>
<feature type="compositionally biased region" description="Basic and acidic residues" evidence="1">
    <location>
        <begin position="288"/>
        <end position="311"/>
    </location>
</feature>
<gene>
    <name evidence="2" type="ORF">ISS99_15815</name>
</gene>
<feature type="region of interest" description="Disordered" evidence="1">
    <location>
        <begin position="287"/>
        <end position="323"/>
    </location>
</feature>
<protein>
    <recommendedName>
        <fullName evidence="4">Restriction endonuclease</fullName>
    </recommendedName>
</protein>
<evidence type="ECO:0000256" key="1">
    <source>
        <dbReference type="SAM" id="MobiDB-lite"/>
    </source>
</evidence>
<dbReference type="Proteomes" id="UP001430193">
    <property type="component" value="Unassembled WGS sequence"/>
</dbReference>
<reference evidence="2" key="1">
    <citation type="submission" date="2020-10" db="EMBL/GenBank/DDBJ databases">
        <title>Phylogeny of dyella-like bacteria.</title>
        <authorList>
            <person name="Fu J."/>
        </authorList>
    </citation>
    <scope>NUCLEOTIDE SEQUENCE</scope>
    <source>
        <strain evidence="2">DHON07</strain>
    </source>
</reference>
<accession>A0ABS2KIK9</accession>
<organism evidence="2 3">
    <name type="scientific">Dyella mobilis</name>
    <dbReference type="NCBI Taxonomy" id="1849582"/>
    <lineage>
        <taxon>Bacteria</taxon>
        <taxon>Pseudomonadati</taxon>
        <taxon>Pseudomonadota</taxon>
        <taxon>Gammaproteobacteria</taxon>
        <taxon>Lysobacterales</taxon>
        <taxon>Rhodanobacteraceae</taxon>
        <taxon>Dyella</taxon>
    </lineage>
</organism>